<dbReference type="SUPFAM" id="SSF109604">
    <property type="entry name" value="HD-domain/PDEase-like"/>
    <property type="match status" value="1"/>
</dbReference>
<dbReference type="KEGG" id="amr:AM1_0559"/>
<dbReference type="Pfam" id="PF21447">
    <property type="entry name" value="Ppx-GppA_III"/>
    <property type="match status" value="1"/>
</dbReference>
<dbReference type="CDD" id="cd24006">
    <property type="entry name" value="ASKHA_NBD_PPX_GppA"/>
    <property type="match status" value="1"/>
</dbReference>
<dbReference type="RefSeq" id="WP_012161209.1">
    <property type="nucleotide sequence ID" value="NC_009925.1"/>
</dbReference>
<evidence type="ECO:0000256" key="2">
    <source>
        <dbReference type="ARBA" id="ARBA00022801"/>
    </source>
</evidence>
<feature type="domain" description="Ppx/GppA phosphatase C-terminal" evidence="4">
    <location>
        <begin position="327"/>
        <end position="504"/>
    </location>
</feature>
<keyword evidence="6" id="KW-1185">Reference proteome</keyword>
<proteinExistence type="inferred from homology"/>
<feature type="domain" description="Ppx/GppA phosphatase N-terminal" evidence="3">
    <location>
        <begin position="18"/>
        <end position="313"/>
    </location>
</feature>
<dbReference type="InterPro" id="IPR048950">
    <property type="entry name" value="Ppx_GppA_C"/>
</dbReference>
<dbReference type="STRING" id="329726.AM1_0559"/>
<organism evidence="5 6">
    <name type="scientific">Acaryochloris marina (strain MBIC 11017)</name>
    <dbReference type="NCBI Taxonomy" id="329726"/>
    <lineage>
        <taxon>Bacteria</taxon>
        <taxon>Bacillati</taxon>
        <taxon>Cyanobacteriota</taxon>
        <taxon>Cyanophyceae</taxon>
        <taxon>Acaryochloridales</taxon>
        <taxon>Acaryochloridaceae</taxon>
        <taxon>Acaryochloris</taxon>
    </lineage>
</organism>
<evidence type="ECO:0000259" key="3">
    <source>
        <dbReference type="Pfam" id="PF02541"/>
    </source>
</evidence>
<dbReference type="EMBL" id="CP000828">
    <property type="protein sequence ID" value="ABW25609.1"/>
    <property type="molecule type" value="Genomic_DNA"/>
</dbReference>
<dbReference type="Gene3D" id="1.10.3210.10">
    <property type="entry name" value="Hypothetical protein af1432"/>
    <property type="match status" value="1"/>
</dbReference>
<keyword evidence="2" id="KW-0378">Hydrolase</keyword>
<dbReference type="InterPro" id="IPR050273">
    <property type="entry name" value="GppA/Ppx_hydrolase"/>
</dbReference>
<reference evidence="5 6" key="1">
    <citation type="journal article" date="2008" name="Proc. Natl. Acad. Sci. U.S.A.">
        <title>Niche adaptation and genome expansion in the chlorophyll d-producing cyanobacterium Acaryochloris marina.</title>
        <authorList>
            <person name="Swingley W.D."/>
            <person name="Chen M."/>
            <person name="Cheung P.C."/>
            <person name="Conrad A.L."/>
            <person name="Dejesa L.C."/>
            <person name="Hao J."/>
            <person name="Honchak B.M."/>
            <person name="Karbach L.E."/>
            <person name="Kurdoglu A."/>
            <person name="Lahiri S."/>
            <person name="Mastrian S.D."/>
            <person name="Miyashita H."/>
            <person name="Page L."/>
            <person name="Ramakrishna P."/>
            <person name="Satoh S."/>
            <person name="Sattley W.M."/>
            <person name="Shimada Y."/>
            <person name="Taylor H.L."/>
            <person name="Tomo T."/>
            <person name="Tsuchiya T."/>
            <person name="Wang Z.T."/>
            <person name="Raymond J."/>
            <person name="Mimuro M."/>
            <person name="Blankenship R.E."/>
            <person name="Touchman J.W."/>
        </authorList>
    </citation>
    <scope>NUCLEOTIDE SEQUENCE [LARGE SCALE GENOMIC DNA]</scope>
    <source>
        <strain evidence="6">MBIC 11017</strain>
    </source>
</reference>
<evidence type="ECO:0000256" key="1">
    <source>
        <dbReference type="ARBA" id="ARBA00007125"/>
    </source>
</evidence>
<dbReference type="AlphaFoldDB" id="B0CD18"/>
<dbReference type="eggNOG" id="COG0248">
    <property type="taxonomic scope" value="Bacteria"/>
</dbReference>
<comment type="similarity">
    <text evidence="1">Belongs to the GppA/Ppx family.</text>
</comment>
<dbReference type="PANTHER" id="PTHR30005:SF0">
    <property type="entry name" value="RETROGRADE REGULATION PROTEIN 2"/>
    <property type="match status" value="1"/>
</dbReference>
<name>B0CD18_ACAM1</name>
<dbReference type="FunFam" id="1.10.3210.10:FF:000025">
    <property type="entry name" value="Exopolyphosphatase"/>
    <property type="match status" value="1"/>
</dbReference>
<evidence type="ECO:0000259" key="4">
    <source>
        <dbReference type="Pfam" id="PF21447"/>
    </source>
</evidence>
<dbReference type="HOGENOM" id="CLU_025908_4_2_3"/>
<dbReference type="GO" id="GO:0016462">
    <property type="term" value="F:pyrophosphatase activity"/>
    <property type="evidence" value="ECO:0007669"/>
    <property type="project" value="TreeGrafter"/>
</dbReference>
<dbReference type="InterPro" id="IPR043129">
    <property type="entry name" value="ATPase_NBD"/>
</dbReference>
<dbReference type="InterPro" id="IPR003695">
    <property type="entry name" value="Ppx_GppA_N"/>
</dbReference>
<dbReference type="Pfam" id="PF02541">
    <property type="entry name" value="Ppx-GppA"/>
    <property type="match status" value="1"/>
</dbReference>
<gene>
    <name evidence="5" type="primary">ppx</name>
    <name evidence="5" type="ordered locus">AM1_0559</name>
</gene>
<accession>B0CD18</accession>
<dbReference type="Gene3D" id="3.30.420.150">
    <property type="entry name" value="Exopolyphosphatase. Domain 2"/>
    <property type="match status" value="1"/>
</dbReference>
<evidence type="ECO:0000313" key="6">
    <source>
        <dbReference type="Proteomes" id="UP000000268"/>
    </source>
</evidence>
<dbReference type="PANTHER" id="PTHR30005">
    <property type="entry name" value="EXOPOLYPHOSPHATASE"/>
    <property type="match status" value="1"/>
</dbReference>
<dbReference type="PIRSF" id="PIRSF001267">
    <property type="entry name" value="Pyrophosphatase_GppA_Ppx"/>
    <property type="match status" value="1"/>
</dbReference>
<dbReference type="Gene3D" id="3.30.420.40">
    <property type="match status" value="1"/>
</dbReference>
<protein>
    <submittedName>
        <fullName evidence="5">Exopolyphosphatase</fullName>
    </submittedName>
</protein>
<dbReference type="SUPFAM" id="SSF53067">
    <property type="entry name" value="Actin-like ATPase domain"/>
    <property type="match status" value="2"/>
</dbReference>
<evidence type="ECO:0000313" key="5">
    <source>
        <dbReference type="EMBL" id="ABW25609.1"/>
    </source>
</evidence>
<dbReference type="InterPro" id="IPR030673">
    <property type="entry name" value="PyroPPase_GppA_Ppx"/>
</dbReference>
<dbReference type="Proteomes" id="UP000000268">
    <property type="component" value="Chromosome"/>
</dbReference>
<dbReference type="FunFam" id="3.30.420.40:FF:000023">
    <property type="entry name" value="Guanosine-5'-triphosphate,3'-diphosphate pyrophosphatase"/>
    <property type="match status" value="1"/>
</dbReference>
<sequence length="532" mass="59014">MQTIAAIDVGTNSIHMVVVKVNPEIPAFNIIDTEKSTVRLGEGSKDTGKLHPDAIARAIAALRRCQEVAAACKVEQIQAVATSAVREALNGRTFIRAVESELGLKINVISGPEEARRIYLGVLSGIEFNKKPHVIVDIGGGSTELILGDGQDPRSLSSTKVGAVRLTEEYITTDPVSTREFERLQAYVRGMLEWPVEELRSHLSPGEIPTLIGTSGTIESILKLHACEVMGACPTSLHGHVLTLDDLNELIRKLRKLNYEERCKMPGMTERRAEIILAGAVILAETMTLLKLDSITTCERALREGIVVDWMMKQGLIEDRLRYQGSVRERSVMNLAHQYHVELATAERIADFAVALFDQTHGALHDWGIDERHSLWAAAILHNCGHYISHSAHHKHSYYLIRHGGLLGYTDAEVEIIANLARYHRKGPPKKKHENYQNLVNKTQRRIVDQLSAILKLAVALDRRQIGAIESLHCEMEEDTITLHLQASQADDDCALELWSLDMKKACFEAEFDVTLVAQLAESAPSPDLQPA</sequence>